<dbReference type="Gene3D" id="1.10.630.10">
    <property type="entry name" value="Cytochrome P450"/>
    <property type="match status" value="1"/>
</dbReference>
<evidence type="ECO:0000313" key="5">
    <source>
        <dbReference type="Proteomes" id="UP000068243"/>
    </source>
</evidence>
<comment type="cofactor">
    <cofactor evidence="1">
        <name>heme</name>
        <dbReference type="ChEBI" id="CHEBI:30413"/>
    </cofactor>
</comment>
<dbReference type="SUPFAM" id="SSF56801">
    <property type="entry name" value="Acetyl-CoA synthetase-like"/>
    <property type="match status" value="1"/>
</dbReference>
<dbReference type="CDD" id="cd05941">
    <property type="entry name" value="MCS"/>
    <property type="match status" value="1"/>
</dbReference>
<dbReference type="Gene3D" id="3.40.50.12780">
    <property type="entry name" value="N-terminal domain of ligase-like"/>
    <property type="match status" value="1"/>
</dbReference>
<evidence type="ECO:0000256" key="1">
    <source>
        <dbReference type="PIRSR" id="PIRSR602401-1"/>
    </source>
</evidence>
<dbReference type="InterPro" id="IPR001128">
    <property type="entry name" value="Cyt_P450"/>
</dbReference>
<evidence type="ECO:0000259" key="2">
    <source>
        <dbReference type="Pfam" id="PF00501"/>
    </source>
</evidence>
<dbReference type="InterPro" id="IPR045851">
    <property type="entry name" value="AMP-bd_C_sf"/>
</dbReference>
<dbReference type="GO" id="GO:0020037">
    <property type="term" value="F:heme binding"/>
    <property type="evidence" value="ECO:0007669"/>
    <property type="project" value="InterPro"/>
</dbReference>
<accession>A0A100ISS7</accession>
<dbReference type="PRINTS" id="PR00463">
    <property type="entry name" value="EP450I"/>
</dbReference>
<dbReference type="Proteomes" id="UP000068243">
    <property type="component" value="Unassembled WGS sequence"/>
</dbReference>
<dbReference type="PANTHER" id="PTHR43201">
    <property type="entry name" value="ACYL-COA SYNTHETASE"/>
    <property type="match status" value="1"/>
</dbReference>
<evidence type="ECO:0000313" key="4">
    <source>
        <dbReference type="EMBL" id="GAQ46451.1"/>
    </source>
</evidence>
<dbReference type="VEuPathDB" id="FungiDB:ATCC64974_39960"/>
<dbReference type="VEuPathDB" id="FungiDB:An12g01170"/>
<dbReference type="PANTHER" id="PTHR43201:SF28">
    <property type="entry name" value="ENZYME, PUTATIVE (AFU_ORTHOLOGUE AFUA_7G01530)-RELATED"/>
    <property type="match status" value="1"/>
</dbReference>
<dbReference type="VEuPathDB" id="FungiDB:ASPNIDRAFT2_1207687"/>
<dbReference type="InterPro" id="IPR002401">
    <property type="entry name" value="Cyt_P450_E_grp-I"/>
</dbReference>
<feature type="domain" description="AMP-dependent synthetase/ligase" evidence="2">
    <location>
        <begin position="72"/>
        <end position="454"/>
    </location>
</feature>
<feature type="domain" description="AMP-binding enzyme C-terminal" evidence="3">
    <location>
        <begin position="527"/>
        <end position="614"/>
    </location>
</feature>
<dbReference type="PRINTS" id="PR00385">
    <property type="entry name" value="P450"/>
</dbReference>
<dbReference type="VEuPathDB" id="FungiDB:ATCC64974_39970"/>
<sequence length="1081" mass="119778">MSRRTLMPLLSRGSIASPSRQHSLHTLLAWRCGAPTSRPRSLMTPIVRRSISSLPNLPLFRALQDHDQSNLAVVHSASARSFTYGNLVADVLQAKDRLLQSAGGGKDGLSGERVAFLAENSYDYVVTLLSILASDAIALPLSPAFPVGELKYIMDNSQAKVLLATEKYAAKAQELVKAGLDREPVLDIKEKIKVGASNTGSVSLEDIGVESRGGMMLYTSGTTNRPKGVLIPQSALTAQAASLLQAWNYTPQDRLLHLLPLHHIHGTVNAIVTPILAGSSIEFMFPFNTDAVWTRLAAPFLPQTSPSTPRSKITFLTAVPTIYNRLLTSFPNLPTPTQEAARQAISPEHLRLNISGSAALPTPTKKAWSDLSNGNVLLERYGMTEVGMAISCGLDFTDRVDGSVGWPLPSVEARLVDTETNEVINPGEELDSTTGREREGEIQLRGPTIFKEYWANEKATQESFVPDETDGDKRPWFKTGDVAVRRPVPSAGHGSSGEWAQGPMYFIQGRRSVDIIKTGGEKVSALEVERELLSLPQIAEAAVVGLPSEQWGQKVAAIVVLRPEYRTSGGGKNGDKPWGAMDMRRALKDRLAGYKMPQEMKVLEGVIPRNAMGKGPKLAAATSLHEFYHDVIRGGKFIWEIEKMHRAYGPIVRINPREVHIADPSMYDEIYAGCSRKREKDPRMVSSYASSYAALATVDHDLHRARRAPLNPFFSKKAVLELSGVVQEKVSLLAWHLERVHAEQAVFALSTAFTALTGDIITHYLYGKDNGYLREKDLVKRNIVWDILAKGTSACHLFRFFPIIPTLTKAFPIRLMRLVRPALSNVYDMQEQISRQSDEALAHEGAKRRTIYHALSDPSVPAGERSVARLRDESFIVLLGGTESTAATLTLATYHLLRNKDLYIKLRQELQQVMPKPTTEANWAQLERLPYLTAVINEALRLGAAALRPARVAPTETLYYKGYEIPPGTPVSTISYFIHRNPAIFPDPESFHPERWVQAAERGDNLTKYLVPFTRGSRICIGMNLAYAELYMTLAAIVRRFDLELCEMRPEDMEFTREMVVQRPEKGVWTLKVRVVGISEA</sequence>
<dbReference type="Pfam" id="PF00501">
    <property type="entry name" value="AMP-binding"/>
    <property type="match status" value="1"/>
</dbReference>
<dbReference type="EMBL" id="BCMY01000021">
    <property type="protein sequence ID" value="GAQ46451.1"/>
    <property type="molecule type" value="Genomic_DNA"/>
</dbReference>
<dbReference type="InterPro" id="IPR042099">
    <property type="entry name" value="ANL_N_sf"/>
</dbReference>
<keyword evidence="1" id="KW-0349">Heme</keyword>
<dbReference type="InterPro" id="IPR000873">
    <property type="entry name" value="AMP-dep_synth/lig_dom"/>
</dbReference>
<feature type="binding site" description="axial binding residue" evidence="1">
    <location>
        <position position="1020"/>
    </location>
    <ligand>
        <name>heme</name>
        <dbReference type="ChEBI" id="CHEBI:30413"/>
    </ligand>
    <ligandPart>
        <name>Fe</name>
        <dbReference type="ChEBI" id="CHEBI:18248"/>
    </ligandPart>
</feature>
<dbReference type="OrthoDB" id="2962993at2759"/>
<dbReference type="Pfam" id="PF13193">
    <property type="entry name" value="AMP-binding_C"/>
    <property type="match status" value="1"/>
</dbReference>
<comment type="caution">
    <text evidence="4">The sequence shown here is derived from an EMBL/GenBank/DDBJ whole genome shotgun (WGS) entry which is preliminary data.</text>
</comment>
<keyword evidence="1" id="KW-0408">Iron</keyword>
<gene>
    <name evidence="4" type="ORF">ABL_09112</name>
</gene>
<dbReference type="VEuPathDB" id="FungiDB:ASPNIDRAFT2_1133025"/>
<dbReference type="AlphaFoldDB" id="A0A100ISS7"/>
<organism evidence="4 5">
    <name type="scientific">Aspergillus niger</name>
    <dbReference type="NCBI Taxonomy" id="5061"/>
    <lineage>
        <taxon>Eukaryota</taxon>
        <taxon>Fungi</taxon>
        <taxon>Dikarya</taxon>
        <taxon>Ascomycota</taxon>
        <taxon>Pezizomycotina</taxon>
        <taxon>Eurotiomycetes</taxon>
        <taxon>Eurotiomycetidae</taxon>
        <taxon>Eurotiales</taxon>
        <taxon>Aspergillaceae</taxon>
        <taxon>Aspergillus</taxon>
        <taxon>Aspergillus subgen. Circumdati</taxon>
    </lineage>
</organism>
<keyword evidence="1" id="KW-0479">Metal-binding</keyword>
<dbReference type="GO" id="GO:0005506">
    <property type="term" value="F:iron ion binding"/>
    <property type="evidence" value="ECO:0007669"/>
    <property type="project" value="InterPro"/>
</dbReference>
<dbReference type="Pfam" id="PF00067">
    <property type="entry name" value="p450"/>
    <property type="match status" value="1"/>
</dbReference>
<dbReference type="VEuPathDB" id="FungiDB:M747DRAFT_331226"/>
<dbReference type="CDD" id="cd11062">
    <property type="entry name" value="CYP58-like"/>
    <property type="match status" value="1"/>
</dbReference>
<proteinExistence type="predicted"/>
<dbReference type="InterPro" id="IPR025110">
    <property type="entry name" value="AMP-bd_C"/>
</dbReference>
<evidence type="ECO:0000259" key="3">
    <source>
        <dbReference type="Pfam" id="PF13193"/>
    </source>
</evidence>
<dbReference type="InterPro" id="IPR036396">
    <property type="entry name" value="Cyt_P450_sf"/>
</dbReference>
<dbReference type="GO" id="GO:0016705">
    <property type="term" value="F:oxidoreductase activity, acting on paired donors, with incorporation or reduction of molecular oxygen"/>
    <property type="evidence" value="ECO:0007669"/>
    <property type="project" value="InterPro"/>
</dbReference>
<dbReference type="GO" id="GO:0031956">
    <property type="term" value="F:medium-chain fatty acid-CoA ligase activity"/>
    <property type="evidence" value="ECO:0007669"/>
    <property type="project" value="TreeGrafter"/>
</dbReference>
<dbReference type="Gene3D" id="3.30.300.30">
    <property type="match status" value="1"/>
</dbReference>
<protein>
    <submittedName>
        <fullName evidence="4">AMP-binding enzyme</fullName>
    </submittedName>
</protein>
<dbReference type="PaxDb" id="5061-CADANGAP00009388"/>
<name>A0A100ISS7_ASPNG</name>
<dbReference type="VEuPathDB" id="FungiDB:An12g01150"/>
<dbReference type="SUPFAM" id="SSF48264">
    <property type="entry name" value="Cytochrome P450"/>
    <property type="match status" value="1"/>
</dbReference>
<dbReference type="GO" id="GO:0006631">
    <property type="term" value="P:fatty acid metabolic process"/>
    <property type="evidence" value="ECO:0007669"/>
    <property type="project" value="TreeGrafter"/>
</dbReference>
<dbReference type="GO" id="GO:0004497">
    <property type="term" value="F:monooxygenase activity"/>
    <property type="evidence" value="ECO:0007669"/>
    <property type="project" value="InterPro"/>
</dbReference>
<reference evidence="5" key="1">
    <citation type="journal article" date="2016" name="Genome Announc.">
        <title>Draft genome sequence of Aspergillus niger strain An76.</title>
        <authorList>
            <person name="Gong W."/>
            <person name="Cheng Z."/>
            <person name="Zhang H."/>
            <person name="Liu L."/>
            <person name="Gao P."/>
            <person name="Wang L."/>
        </authorList>
    </citation>
    <scope>NUCLEOTIDE SEQUENCE [LARGE SCALE GENOMIC DNA]</scope>
    <source>
        <strain evidence="5">An76</strain>
    </source>
</reference>
<dbReference type="VEuPathDB" id="FungiDB:M747DRAFT_305250"/>